<dbReference type="Gene3D" id="2.60.450.20">
    <property type="match status" value="1"/>
</dbReference>
<dbReference type="InterPro" id="IPR047002">
    <property type="entry name" value="Tcp10_C_sf"/>
</dbReference>
<protein>
    <submittedName>
        <fullName evidence="2">Uncharacterized protein</fullName>
    </submittedName>
</protein>
<feature type="compositionally biased region" description="Basic residues" evidence="1">
    <location>
        <begin position="145"/>
        <end position="160"/>
    </location>
</feature>
<organism evidence="2 3">
    <name type="scientific">Segetibacter aerophilus</name>
    <dbReference type="NCBI Taxonomy" id="670293"/>
    <lineage>
        <taxon>Bacteria</taxon>
        <taxon>Pseudomonadati</taxon>
        <taxon>Bacteroidota</taxon>
        <taxon>Chitinophagia</taxon>
        <taxon>Chitinophagales</taxon>
        <taxon>Chitinophagaceae</taxon>
        <taxon>Segetibacter</taxon>
    </lineage>
</organism>
<feature type="compositionally biased region" description="Basic and acidic residues" evidence="1">
    <location>
        <begin position="99"/>
        <end position="109"/>
    </location>
</feature>
<dbReference type="EMBL" id="BJYT01000007">
    <property type="protein sequence ID" value="GEO09538.1"/>
    <property type="molecule type" value="Genomic_DNA"/>
</dbReference>
<gene>
    <name evidence="2" type="ORF">SAE01_20340</name>
</gene>
<dbReference type="Proteomes" id="UP000321513">
    <property type="component" value="Unassembled WGS sequence"/>
</dbReference>
<dbReference type="AlphaFoldDB" id="A0A512BC45"/>
<sequence>MHYKHGGVIAIRSKIIAMKNSNLKRWISACLILSSVLVTIDGNSQDRKLPDGSIIYSDGTRRLPNGTIIYKGGDNQNKEYPNTGSVITLPDGSVIYPDGSRKNSNEEKRNHRTNKGRNNGIGLPPGQAKKVYGGSAKDYAPGQQKKSKGNGHGKGKGHKD</sequence>
<reference evidence="2 3" key="1">
    <citation type="submission" date="2019-07" db="EMBL/GenBank/DDBJ databases">
        <title>Whole genome shotgun sequence of Segetibacter aerophilus NBRC 106135.</title>
        <authorList>
            <person name="Hosoyama A."/>
            <person name="Uohara A."/>
            <person name="Ohji S."/>
            <person name="Ichikawa N."/>
        </authorList>
    </citation>
    <scope>NUCLEOTIDE SEQUENCE [LARGE SCALE GENOMIC DNA]</scope>
    <source>
        <strain evidence="2 3">NBRC 106135</strain>
    </source>
</reference>
<evidence type="ECO:0000313" key="2">
    <source>
        <dbReference type="EMBL" id="GEO09538.1"/>
    </source>
</evidence>
<keyword evidence="3" id="KW-1185">Reference proteome</keyword>
<evidence type="ECO:0000256" key="1">
    <source>
        <dbReference type="SAM" id="MobiDB-lite"/>
    </source>
</evidence>
<evidence type="ECO:0000313" key="3">
    <source>
        <dbReference type="Proteomes" id="UP000321513"/>
    </source>
</evidence>
<name>A0A512BC45_9BACT</name>
<feature type="region of interest" description="Disordered" evidence="1">
    <location>
        <begin position="71"/>
        <end position="160"/>
    </location>
</feature>
<accession>A0A512BC45</accession>
<feature type="compositionally biased region" description="Polar residues" evidence="1">
    <location>
        <begin position="74"/>
        <end position="86"/>
    </location>
</feature>
<proteinExistence type="predicted"/>
<comment type="caution">
    <text evidence="2">The sequence shown here is derived from an EMBL/GenBank/DDBJ whole genome shotgun (WGS) entry which is preliminary data.</text>
</comment>